<name>A0A844QEZ7_9HYPH</name>
<protein>
    <submittedName>
        <fullName evidence="2">Hydantoinase B/oxoprolinase family protein</fullName>
    </submittedName>
</protein>
<accession>A0A844QEZ7</accession>
<evidence type="ECO:0000259" key="1">
    <source>
        <dbReference type="Pfam" id="PF02538"/>
    </source>
</evidence>
<dbReference type="GO" id="GO:0017168">
    <property type="term" value="F:5-oxoprolinase (ATP-hydrolyzing) activity"/>
    <property type="evidence" value="ECO:0007669"/>
    <property type="project" value="TreeGrafter"/>
</dbReference>
<dbReference type="PANTHER" id="PTHR11365:SF23">
    <property type="entry name" value="HYPOTHETICAL 5-OXOPROLINASE (EUROFUNG)-RELATED"/>
    <property type="match status" value="1"/>
</dbReference>
<dbReference type="GO" id="GO:0005829">
    <property type="term" value="C:cytosol"/>
    <property type="evidence" value="ECO:0007669"/>
    <property type="project" value="TreeGrafter"/>
</dbReference>
<gene>
    <name evidence="2" type="ORF">GN330_11425</name>
</gene>
<comment type="caution">
    <text evidence="2">The sequence shown here is derived from an EMBL/GenBank/DDBJ whole genome shotgun (WGS) entry which is preliminary data.</text>
</comment>
<dbReference type="Pfam" id="PF02538">
    <property type="entry name" value="Hydantoinase_B"/>
    <property type="match status" value="1"/>
</dbReference>
<dbReference type="PANTHER" id="PTHR11365">
    <property type="entry name" value="5-OXOPROLINASE RELATED"/>
    <property type="match status" value="1"/>
</dbReference>
<dbReference type="InterPro" id="IPR003692">
    <property type="entry name" value="Hydantoinase_B"/>
</dbReference>
<feature type="domain" description="Hydantoinase B/oxoprolinase" evidence="1">
    <location>
        <begin position="3"/>
        <end position="519"/>
    </location>
</feature>
<organism evidence="2 3">
    <name type="scientific">Nitratireductor arenosus</name>
    <dbReference type="NCBI Taxonomy" id="2682096"/>
    <lineage>
        <taxon>Bacteria</taxon>
        <taxon>Pseudomonadati</taxon>
        <taxon>Pseudomonadota</taxon>
        <taxon>Alphaproteobacteria</taxon>
        <taxon>Hyphomicrobiales</taxon>
        <taxon>Phyllobacteriaceae</taxon>
        <taxon>Nitratireductor</taxon>
    </lineage>
</organism>
<evidence type="ECO:0000313" key="2">
    <source>
        <dbReference type="EMBL" id="MVA97855.1"/>
    </source>
</evidence>
<evidence type="ECO:0000313" key="3">
    <source>
        <dbReference type="Proteomes" id="UP000463224"/>
    </source>
</evidence>
<dbReference type="InterPro" id="IPR045079">
    <property type="entry name" value="Oxoprolinase-like"/>
</dbReference>
<sequence length="523" mass="53728">MDDSRLTILQMRLDGIAQAMQDTLFRCAVSPVVREGNDAAAALMAADGELLALSDAIPLLLGALQGSVEAILAHYPAEEMRPGDLYFMNDPYSGGTHLPDITVVMPVFAGPTLIGLAATILHHQDVGGIRAGSVPPDAVEIFQEGLRLPPMRLGQGGAIDPAMKRLIEANSRTPATVLGDIGAQIAAANRTAEALGTLASELGTDGFLAAATACRDRAEAQIRAVIDALPPGPFFGLDGLDPTPGLPEIDVRAKLTCADGIFDVDFTGTTPQVAAPINCVRSGPLAAVFYALLSLAGPALLRNGGVLRAIRLTLPEACIINARPPAAVNARMGVVRATTSAVLQAVAQAAPDQMPAANSGMSYVLAFSGRNDDGAPFLVTEIIAGGAGGGPRSDGAPGISTDVGNAMNMPAEALEGMVPVRLVSAQIRQGSGGAGRYRGGDGICRVYEALADNIAVSLRGERFHRTPDGLRGGGAPSHSQARILRANGSEQALSSRSAVTLDKSDRLIVESCGGAGYGQAANR</sequence>
<dbReference type="RefSeq" id="WP_156712761.1">
    <property type="nucleotide sequence ID" value="NZ_WPHG01000002.1"/>
</dbReference>
<dbReference type="AlphaFoldDB" id="A0A844QEZ7"/>
<keyword evidence="3" id="KW-1185">Reference proteome</keyword>
<dbReference type="Proteomes" id="UP000463224">
    <property type="component" value="Unassembled WGS sequence"/>
</dbReference>
<reference evidence="2 3" key="1">
    <citation type="submission" date="2019-12" db="EMBL/GenBank/DDBJ databases">
        <title>Nitratireductor arenosus sp. nov., Isolated from sea sand, Jeju island, South Korea.</title>
        <authorList>
            <person name="Kim W."/>
        </authorList>
    </citation>
    <scope>NUCLEOTIDE SEQUENCE [LARGE SCALE GENOMIC DNA]</scope>
    <source>
        <strain evidence="2 3">CAU 1489</strain>
    </source>
</reference>
<dbReference type="EMBL" id="WPHG01000002">
    <property type="protein sequence ID" value="MVA97855.1"/>
    <property type="molecule type" value="Genomic_DNA"/>
</dbReference>
<dbReference type="GO" id="GO:0006749">
    <property type="term" value="P:glutathione metabolic process"/>
    <property type="evidence" value="ECO:0007669"/>
    <property type="project" value="TreeGrafter"/>
</dbReference>
<proteinExistence type="predicted"/>